<accession>A0A927AUW3</accession>
<dbReference type="NCBIfam" id="NF041518">
    <property type="entry name" value="choice_anch_Q"/>
    <property type="match status" value="1"/>
</dbReference>
<keyword evidence="4" id="KW-1185">Reference proteome</keyword>
<evidence type="ECO:0000313" key="4">
    <source>
        <dbReference type="Proteomes" id="UP000598820"/>
    </source>
</evidence>
<dbReference type="InterPro" id="IPR059226">
    <property type="entry name" value="Choice_anch_Q_dom"/>
</dbReference>
<sequence>MTQPLFSGISLPLWVVRLVFLTGLWLNVVSLTPLAAQTPRRADVGIRFSEEIPTVIPGRVTPYFYTISISNTGPDDAVNVNLTDIVPEPLMIRYSTTSYSNGTIFSDPIVPGTNTIHTTVVTLRAGDTARIRVAVDIPPSSTGTLSHSATVTVQQPNTSDTNPTNNSIIAAIQLTPQADLAVTLINSQTSVQAGSPVTYTMVVANKGPSNAPNARVSNAFSASMTGMSWTATGSGGGNLTPTSGAGMLNQDVSLPFRGSVTLVVTGTLAPTATGNLVHTATVAAPNGVSDLDLSNNVATDTDVIIPPPTITGFAASPSPVCVGSPMTFTATVGNVTGSYAYTLAGSIGSVQSGTARGNFSQSLTAVAMGQQSFTLTLSSGGQSLTASTSVTVSSLPVASLTSNGPLSCTLTSVTLMASGGSSYTFANGNGTLSTPGSSSTLVVNRPDTYSVRVANVNGCVSTTTTTVGSTSIAIAVTNPSVTTAIQDRTFSQLFSASEGLSPYSFSVASGNLPTGLNLSTQGDLSGIATQIGSFSITVSAIDPNGCQGTSSAYSLSVSAPNIRYVKPVASGNGSGNSWANASGDLQAMINAANVQQVWVARGTYKPGGNANTNTTISFSMKNGVAIYGGFEGNETSLDRRVLGHPSSSTLSGNIGRLNDQSDNSHVVVASAALDTTAELDGFVISDAYNYSGAGGGMYFSASSPKLRNLILTRNHAIYGAGMYIFNGSRPLLINCEISSNSAGSGAGIYNYSGSRTSLTNCVIRDNATVNNGAGAGIDNVASSSLVLTNCVISSNYSLSGGPGSGLHNYNDCFISLFNSTLAGNYGGPGAAVYNMGVLQLSNCVLWNNTSDPIDNSDGQSITATYSLFEQGTVSNSISGPTNLTTNISPFRSDTDLRLNACSNAINSGDPNATTATSGIIDLAGNPRFYNGGRIDMGAYEFQATPTSISITNPAVTTATQGVAFSQSFTAIGGQSPYSFSLASGSLPASLSLSAMGILSGTPSQTGTFPISVSATDAQGCAATGTIYSLTVINATPTISGLAATSSTVCVGSPVTVTATVGNVTGSYVYTLTVGAISLTGTQNSPTFSQSLTAAGSGSQTITLIIEASGQRTSVTTSLTVNPNPTPSLSATPSATLTCAQTSLTLTAGGGTTYVFSGPEVVSQNSTAGTAVINASGTYSVSVTTSGCTATTSIQISQDNVAPPVSISPSIGTPTGTTLSCTTPSVSLSAVGSGTYRWSTGAATSVISVTSAGTYSVTLTGANGCTAIASTWVTYQNCAPTLANAIPPQSATLGNAFSYPIPATTFTDAETPNSLTLSVIGLPAGLSFVSPNNITGTPSTTLGSPFTVTVTAIDSGGLSVSTSFVLTVQPRSFAITGVTMLDCNHTDYYERRINFMVSYEETNGQPISLSVVNELRATDYTGPYQLTVYTDNPVITITARQQGTPNVASFNYNWQANCANGNPRVENSIPPQSATVGQAFSYTIPANTFTDAETPNSLTLSVIGLPAGLSFAAPITIMGMVSATASSFYSVTVTATDAGGGSVSTILPLSVVNPGGCASMYTVKTGDWSDVSVWSCGRLPLVSDAVRLNHTVSLPASYQGQALQVIYSSGGRLLLSPNSRLRLGGN</sequence>
<dbReference type="InterPro" id="IPR015919">
    <property type="entry name" value="Cadherin-like_sf"/>
</dbReference>
<feature type="domain" description="Dystroglycan-type cadherin-like" evidence="2">
    <location>
        <begin position="1463"/>
        <end position="1557"/>
    </location>
</feature>
<dbReference type="InterPro" id="IPR012334">
    <property type="entry name" value="Pectin_lyas_fold"/>
</dbReference>
<dbReference type="EMBL" id="JACWZY010000038">
    <property type="protein sequence ID" value="MBD2704849.1"/>
    <property type="molecule type" value="Genomic_DNA"/>
</dbReference>
<dbReference type="Gene3D" id="2.160.20.10">
    <property type="entry name" value="Single-stranded right-handed beta-helix, Pectin lyase-like"/>
    <property type="match status" value="1"/>
</dbReference>
<dbReference type="InterPro" id="IPR013783">
    <property type="entry name" value="Ig-like_fold"/>
</dbReference>
<dbReference type="InterPro" id="IPR006644">
    <property type="entry name" value="Cadg"/>
</dbReference>
<dbReference type="Proteomes" id="UP000598820">
    <property type="component" value="Unassembled WGS sequence"/>
</dbReference>
<dbReference type="GO" id="GO:0005509">
    <property type="term" value="F:calcium ion binding"/>
    <property type="evidence" value="ECO:0007669"/>
    <property type="project" value="InterPro"/>
</dbReference>
<feature type="region of interest" description="Disordered" evidence="1">
    <location>
        <begin position="144"/>
        <end position="164"/>
    </location>
</feature>
<gene>
    <name evidence="3" type="ORF">IC229_29730</name>
</gene>
<dbReference type="PANTHER" id="PTHR34819:SF5">
    <property type="entry name" value="CONSERVED REPEAT DOMAIN PROTEIN"/>
    <property type="match status" value="1"/>
</dbReference>
<dbReference type="GO" id="GO:0016020">
    <property type="term" value="C:membrane"/>
    <property type="evidence" value="ECO:0007669"/>
    <property type="project" value="InterPro"/>
</dbReference>
<dbReference type="InterPro" id="IPR051172">
    <property type="entry name" value="Chlamydia_OmcB"/>
</dbReference>
<reference evidence="3" key="1">
    <citation type="submission" date="2020-09" db="EMBL/GenBank/DDBJ databases">
        <authorList>
            <person name="Kim M.K."/>
        </authorList>
    </citation>
    <scope>NUCLEOTIDE SEQUENCE</scope>
    <source>
        <strain evidence="3">BT702</strain>
    </source>
</reference>
<name>A0A927AUW3_9BACT</name>
<evidence type="ECO:0000313" key="3">
    <source>
        <dbReference type="EMBL" id="MBD2704849.1"/>
    </source>
</evidence>
<dbReference type="InterPro" id="IPR001434">
    <property type="entry name" value="OmcB-like_DUF11"/>
</dbReference>
<dbReference type="SUPFAM" id="SSF51126">
    <property type="entry name" value="Pectin lyase-like"/>
    <property type="match status" value="1"/>
</dbReference>
<dbReference type="InterPro" id="IPR047589">
    <property type="entry name" value="DUF11_rpt"/>
</dbReference>
<dbReference type="Gene3D" id="2.60.40.10">
    <property type="entry name" value="Immunoglobulins"/>
    <property type="match status" value="5"/>
</dbReference>
<dbReference type="PANTHER" id="PTHR34819">
    <property type="entry name" value="LARGE CYSTEINE-RICH PERIPLASMIC PROTEIN OMCB"/>
    <property type="match status" value="1"/>
</dbReference>
<dbReference type="Pfam" id="PF05345">
    <property type="entry name" value="He_PIG"/>
    <property type="match status" value="4"/>
</dbReference>
<dbReference type="SMART" id="SM00736">
    <property type="entry name" value="CADG"/>
    <property type="match status" value="3"/>
</dbReference>
<protein>
    <recommendedName>
        <fullName evidence="2">Dystroglycan-type cadherin-like domain-containing protein</fullName>
    </recommendedName>
</protein>
<evidence type="ECO:0000259" key="2">
    <source>
        <dbReference type="SMART" id="SM00736"/>
    </source>
</evidence>
<evidence type="ECO:0000256" key="1">
    <source>
        <dbReference type="SAM" id="MobiDB-lite"/>
    </source>
</evidence>
<feature type="domain" description="Dystroglycan-type cadherin-like" evidence="2">
    <location>
        <begin position="1280"/>
        <end position="1374"/>
    </location>
</feature>
<feature type="domain" description="Dystroglycan-type cadherin-like" evidence="2">
    <location>
        <begin position="948"/>
        <end position="1038"/>
    </location>
</feature>
<dbReference type="NCBIfam" id="TIGR01451">
    <property type="entry name" value="B_ant_repeat"/>
    <property type="match status" value="2"/>
</dbReference>
<proteinExistence type="predicted"/>
<organism evidence="3 4">
    <name type="scientific">Spirosoma profusum</name>
    <dbReference type="NCBI Taxonomy" id="2771354"/>
    <lineage>
        <taxon>Bacteria</taxon>
        <taxon>Pseudomonadati</taxon>
        <taxon>Bacteroidota</taxon>
        <taxon>Cytophagia</taxon>
        <taxon>Cytophagales</taxon>
        <taxon>Cytophagaceae</taxon>
        <taxon>Spirosoma</taxon>
    </lineage>
</organism>
<dbReference type="RefSeq" id="WP_190891758.1">
    <property type="nucleotide sequence ID" value="NZ_JACWZY010000038.1"/>
</dbReference>
<dbReference type="InterPro" id="IPR011050">
    <property type="entry name" value="Pectin_lyase_fold/virulence"/>
</dbReference>
<dbReference type="Pfam" id="PF01345">
    <property type="entry name" value="DUF11"/>
    <property type="match status" value="2"/>
</dbReference>
<dbReference type="SUPFAM" id="SSF49313">
    <property type="entry name" value="Cadherin-like"/>
    <property type="match status" value="4"/>
</dbReference>
<comment type="caution">
    <text evidence="3">The sequence shown here is derived from an EMBL/GenBank/DDBJ whole genome shotgun (WGS) entry which is preliminary data.</text>
</comment>
<feature type="compositionally biased region" description="Polar residues" evidence="1">
    <location>
        <begin position="144"/>
        <end position="155"/>
    </location>
</feature>